<dbReference type="AlphaFoldDB" id="A0A1M7Q8I0"/>
<feature type="domain" description="F-box" evidence="1">
    <location>
        <begin position="143"/>
        <end position="191"/>
    </location>
</feature>
<dbReference type="EMBL" id="FRDA01000020">
    <property type="protein sequence ID" value="SHN26902.1"/>
    <property type="molecule type" value="Genomic_DNA"/>
</dbReference>
<dbReference type="Gene3D" id="2.180.10.10">
    <property type="entry name" value="RHS repeat-associated core"/>
    <property type="match status" value="1"/>
</dbReference>
<protein>
    <submittedName>
        <fullName evidence="2">RHS repeat-associated core domain-containing protein</fullName>
    </submittedName>
</protein>
<evidence type="ECO:0000313" key="3">
    <source>
        <dbReference type="Proteomes" id="UP000183983"/>
    </source>
</evidence>
<accession>A0A1M7Q8I0</accession>
<dbReference type="InterPro" id="IPR001810">
    <property type="entry name" value="F-box_dom"/>
</dbReference>
<dbReference type="SUPFAM" id="SSF56399">
    <property type="entry name" value="ADP-ribosylation"/>
    <property type="match status" value="1"/>
</dbReference>
<dbReference type="InterPro" id="IPR022385">
    <property type="entry name" value="Rhs_assc_core"/>
</dbReference>
<organism evidence="2 3">
    <name type="scientific">Pseudomonas asturiensis</name>
    <dbReference type="NCBI Taxonomy" id="1190415"/>
    <lineage>
        <taxon>Bacteria</taxon>
        <taxon>Pseudomonadati</taxon>
        <taxon>Pseudomonadota</taxon>
        <taxon>Gammaproteobacteria</taxon>
        <taxon>Pseudomonadales</taxon>
        <taxon>Pseudomonadaceae</taxon>
        <taxon>Pseudomonas</taxon>
    </lineage>
</organism>
<dbReference type="CDD" id="cd09917">
    <property type="entry name" value="F-box_SF"/>
    <property type="match status" value="1"/>
</dbReference>
<proteinExistence type="predicted"/>
<name>A0A1M7Q8I0_9PSED</name>
<dbReference type="NCBIfam" id="TIGR03696">
    <property type="entry name" value="Rhs_assc_core"/>
    <property type="match status" value="1"/>
</dbReference>
<dbReference type="PROSITE" id="PS50181">
    <property type="entry name" value="FBOX"/>
    <property type="match status" value="1"/>
</dbReference>
<dbReference type="Proteomes" id="UP000183983">
    <property type="component" value="Unassembled WGS sequence"/>
</dbReference>
<gene>
    <name evidence="2" type="ORF">SAMN05216593_12033</name>
</gene>
<reference evidence="2 3" key="1">
    <citation type="submission" date="2016-11" db="EMBL/GenBank/DDBJ databases">
        <authorList>
            <person name="Jaros S."/>
            <person name="Januszkiewicz K."/>
            <person name="Wedrychowicz H."/>
        </authorList>
    </citation>
    <scope>NUCLEOTIDE SEQUENCE [LARGE SCALE GENOMIC DNA]</scope>
    <source>
        <strain evidence="2 3">LMG 26898</strain>
    </source>
</reference>
<evidence type="ECO:0000313" key="2">
    <source>
        <dbReference type="EMBL" id="SHN26902.1"/>
    </source>
</evidence>
<evidence type="ECO:0000259" key="1">
    <source>
        <dbReference type="PROSITE" id="PS50181"/>
    </source>
</evidence>
<sequence>MLQINRGGQKTAVVYTPYGYREEHAPTSGLPGFNGETIEPVTGHYLLGHGVRAYNPVLMRFNSPDVLSPFGKGGLNAYGYCAGDPVNRSDPTGHVFTVRTALPGNVLRELASNIAETAISKPRLLKPRLSLETRPKRVFRRPEADLGDMPPHVQEMIAGTLPGSDLANMARVSRHYESVVMAASARQFKALKIADLPFQPWLKKLDEIYFGEVRGIAPMFLNRSGIPFGYVQANLIRETRVMFAPSRIFSWRLPVQFIEYASTPETAESRLMAMQMQAINGGGF</sequence>
<dbReference type="STRING" id="1190415.SAMN05216593_12033"/>
<dbReference type="RefSeq" id="WP_425439406.1">
    <property type="nucleotide sequence ID" value="NZ_FRDA01000020.1"/>
</dbReference>